<sequence>MMGLVYFGDFVFLSPWLAGFLGSAGVGLGYVSGMLYNWIGYIARKKKFSRYVLLWTWEPDDTWFLDICGRMNTLLFLLYCFCNPRLQLILTSFQIWILLMAAWGDCICDP</sequence>
<name>A0ABR3DSF6_NEUIN</name>
<evidence type="ECO:0000313" key="2">
    <source>
        <dbReference type="EMBL" id="KAL0475597.1"/>
    </source>
</evidence>
<keyword evidence="1" id="KW-0472">Membrane</keyword>
<keyword evidence="3" id="KW-1185">Reference proteome</keyword>
<proteinExistence type="predicted"/>
<organism evidence="2 3">
    <name type="scientific">Neurospora intermedia</name>
    <dbReference type="NCBI Taxonomy" id="5142"/>
    <lineage>
        <taxon>Eukaryota</taxon>
        <taxon>Fungi</taxon>
        <taxon>Dikarya</taxon>
        <taxon>Ascomycota</taxon>
        <taxon>Pezizomycotina</taxon>
        <taxon>Sordariomycetes</taxon>
        <taxon>Sordariomycetidae</taxon>
        <taxon>Sordariales</taxon>
        <taxon>Sordariaceae</taxon>
        <taxon>Neurospora</taxon>
    </lineage>
</organism>
<reference evidence="2 3" key="1">
    <citation type="submission" date="2023-09" db="EMBL/GenBank/DDBJ databases">
        <title>Multi-omics analysis of a traditional fermented food reveals byproduct-associated fungal strains for waste-to-food upcycling.</title>
        <authorList>
            <consortium name="Lawrence Berkeley National Laboratory"/>
            <person name="Rekdal V.M."/>
            <person name="Villalobos-Escobedo J.M."/>
            <person name="Rodriguez-Valeron N."/>
            <person name="Garcia M.O."/>
            <person name="Vasquez D.P."/>
            <person name="Damayanti I."/>
            <person name="Sorensen P.M."/>
            <person name="Baidoo E.E."/>
            <person name="De Carvalho A.C."/>
            <person name="Riley R."/>
            <person name="Lipzen A."/>
            <person name="He G."/>
            <person name="Yan M."/>
            <person name="Haridas S."/>
            <person name="Daum C."/>
            <person name="Yoshinaga Y."/>
            <person name="Ng V."/>
            <person name="Grigoriev I.V."/>
            <person name="Munk R."/>
            <person name="Nuraida L."/>
            <person name="Wijaya C.H."/>
            <person name="Morales P.-C."/>
            <person name="Keasling J.D."/>
        </authorList>
    </citation>
    <scope>NUCLEOTIDE SEQUENCE [LARGE SCALE GENOMIC DNA]</scope>
    <source>
        <strain evidence="2 3">FGSC 2613</strain>
    </source>
</reference>
<protein>
    <submittedName>
        <fullName evidence="2">Uncharacterized protein</fullName>
    </submittedName>
</protein>
<keyword evidence="1" id="KW-0812">Transmembrane</keyword>
<dbReference type="EMBL" id="JAVLET010000001">
    <property type="protein sequence ID" value="KAL0475597.1"/>
    <property type="molecule type" value="Genomic_DNA"/>
</dbReference>
<comment type="caution">
    <text evidence="2">The sequence shown here is derived from an EMBL/GenBank/DDBJ whole genome shotgun (WGS) entry which is preliminary data.</text>
</comment>
<evidence type="ECO:0000313" key="3">
    <source>
        <dbReference type="Proteomes" id="UP001451303"/>
    </source>
</evidence>
<evidence type="ECO:0000256" key="1">
    <source>
        <dbReference type="SAM" id="Phobius"/>
    </source>
</evidence>
<gene>
    <name evidence="2" type="ORF">QR685DRAFT_568360</name>
</gene>
<keyword evidence="1" id="KW-1133">Transmembrane helix</keyword>
<feature type="transmembrane region" description="Helical" evidence="1">
    <location>
        <begin position="16"/>
        <end position="39"/>
    </location>
</feature>
<dbReference type="Proteomes" id="UP001451303">
    <property type="component" value="Unassembled WGS sequence"/>
</dbReference>
<accession>A0ABR3DSF6</accession>